<evidence type="ECO:0000256" key="5">
    <source>
        <dbReference type="ARBA" id="ARBA00022692"/>
    </source>
</evidence>
<organism evidence="13 14">
    <name type="scientific">Paraburkholderia phenazinium</name>
    <dbReference type="NCBI Taxonomy" id="60549"/>
    <lineage>
        <taxon>Bacteria</taxon>
        <taxon>Pseudomonadati</taxon>
        <taxon>Pseudomonadota</taxon>
        <taxon>Betaproteobacteria</taxon>
        <taxon>Burkholderiales</taxon>
        <taxon>Burkholderiaceae</taxon>
        <taxon>Paraburkholderia</taxon>
    </lineage>
</organism>
<evidence type="ECO:0000259" key="12">
    <source>
        <dbReference type="Pfam" id="PF13609"/>
    </source>
</evidence>
<accession>A0A1N6GAG4</accession>
<dbReference type="GO" id="GO:0046930">
    <property type="term" value="C:pore complex"/>
    <property type="evidence" value="ECO:0007669"/>
    <property type="project" value="UniProtKB-KW"/>
</dbReference>
<protein>
    <submittedName>
        <fullName evidence="13">Outer membrane protein (Porin)</fullName>
    </submittedName>
</protein>
<keyword evidence="8" id="KW-0626">Porin</keyword>
<evidence type="ECO:0000256" key="1">
    <source>
        <dbReference type="ARBA" id="ARBA00004571"/>
    </source>
</evidence>
<feature type="chain" id="PRO_5013020577" evidence="11">
    <location>
        <begin position="21"/>
        <end position="401"/>
    </location>
</feature>
<dbReference type="PRINTS" id="PR00182">
    <property type="entry name" value="ECOLNEIPORIN"/>
</dbReference>
<dbReference type="InterPro" id="IPR001702">
    <property type="entry name" value="Porin_Gram-ve"/>
</dbReference>
<dbReference type="GO" id="GO:0015288">
    <property type="term" value="F:porin activity"/>
    <property type="evidence" value="ECO:0007669"/>
    <property type="project" value="UniProtKB-KW"/>
</dbReference>
<evidence type="ECO:0000256" key="4">
    <source>
        <dbReference type="ARBA" id="ARBA00022452"/>
    </source>
</evidence>
<feature type="signal peptide" evidence="11">
    <location>
        <begin position="1"/>
        <end position="20"/>
    </location>
</feature>
<evidence type="ECO:0000256" key="10">
    <source>
        <dbReference type="ARBA" id="ARBA00023237"/>
    </source>
</evidence>
<keyword evidence="7" id="KW-0406">Ion transport</keyword>
<evidence type="ECO:0000256" key="6">
    <source>
        <dbReference type="ARBA" id="ARBA00022729"/>
    </source>
</evidence>
<sequence>MRKIVWMAAGASILANVAHAQSSVTLYGIVDNGIGYQSSATTLGSTSGGRSLVKMTTGVFAADRLGFKGVEDLGGGTQAIFTLEQGFSAATGAESTSGLGFSRLAYVGLTNQTYGTFTAGREYSAYYTLLQPFSPEPRLTGYYAAHPGDIDGTDTDFHENNALVYTSPNFYGLTVSGEYALGGVAGSFNAGSSWSAGVQYINGPIGAAAAIWRVNNSTSGGGAFGASSVTSNNGAQIGISAINVGYQTAQAQQRFAVAGAYTFSPAWDLSLMYSNTQYIPGIRSSFTDTAIFNTVGAVLHYKVTPAFDLAAGYAYTRATSANRISSAAQYNQINFGQVYSLSKATALYAMEGFQRANGQTLGINGGGDIVNAVASAGDGGNAQPASSRSQVVGGIGLMHRF</sequence>
<dbReference type="OrthoDB" id="8982743at2"/>
<evidence type="ECO:0000256" key="8">
    <source>
        <dbReference type="ARBA" id="ARBA00023114"/>
    </source>
</evidence>
<keyword evidence="5" id="KW-0812">Transmembrane</keyword>
<keyword evidence="6 11" id="KW-0732">Signal</keyword>
<dbReference type="SUPFAM" id="SSF56935">
    <property type="entry name" value="Porins"/>
    <property type="match status" value="1"/>
</dbReference>
<comment type="subunit">
    <text evidence="2">Homotrimer.</text>
</comment>
<dbReference type="GO" id="GO:0034220">
    <property type="term" value="P:monoatomic ion transmembrane transport"/>
    <property type="evidence" value="ECO:0007669"/>
    <property type="project" value="InterPro"/>
</dbReference>
<reference evidence="13 14" key="1">
    <citation type="submission" date="2016-11" db="EMBL/GenBank/DDBJ databases">
        <authorList>
            <person name="Jaros S."/>
            <person name="Januszkiewicz K."/>
            <person name="Wedrychowicz H."/>
        </authorList>
    </citation>
    <scope>NUCLEOTIDE SEQUENCE [LARGE SCALE GENOMIC DNA]</scope>
    <source>
        <strain evidence="13 14">GAS86</strain>
    </source>
</reference>
<evidence type="ECO:0000313" key="14">
    <source>
        <dbReference type="Proteomes" id="UP000184693"/>
    </source>
</evidence>
<evidence type="ECO:0000256" key="3">
    <source>
        <dbReference type="ARBA" id="ARBA00022448"/>
    </source>
</evidence>
<evidence type="ECO:0000256" key="9">
    <source>
        <dbReference type="ARBA" id="ARBA00023136"/>
    </source>
</evidence>
<dbReference type="InterPro" id="IPR033900">
    <property type="entry name" value="Gram_neg_porin_domain"/>
</dbReference>
<dbReference type="RefSeq" id="WP_074264309.1">
    <property type="nucleotide sequence ID" value="NZ_FSRM01000001.1"/>
</dbReference>
<dbReference type="CDD" id="cd00342">
    <property type="entry name" value="gram_neg_porins"/>
    <property type="match status" value="1"/>
</dbReference>
<dbReference type="PANTHER" id="PTHR34501:SF9">
    <property type="entry name" value="MAJOR OUTER MEMBRANE PROTEIN P.IA"/>
    <property type="match status" value="1"/>
</dbReference>
<dbReference type="Proteomes" id="UP000184693">
    <property type="component" value="Unassembled WGS sequence"/>
</dbReference>
<dbReference type="InterPro" id="IPR002299">
    <property type="entry name" value="Porin_Neis"/>
</dbReference>
<evidence type="ECO:0000256" key="7">
    <source>
        <dbReference type="ARBA" id="ARBA00023065"/>
    </source>
</evidence>
<dbReference type="PRINTS" id="PR00184">
    <property type="entry name" value="NEISSPPORIN"/>
</dbReference>
<comment type="subcellular location">
    <subcellularLocation>
        <location evidence="1">Cell outer membrane</location>
        <topology evidence="1">Multi-pass membrane protein</topology>
    </subcellularLocation>
</comment>
<feature type="domain" description="Porin" evidence="12">
    <location>
        <begin position="11"/>
        <end position="357"/>
    </location>
</feature>
<evidence type="ECO:0000256" key="11">
    <source>
        <dbReference type="SAM" id="SignalP"/>
    </source>
</evidence>
<keyword evidence="3" id="KW-0813">Transport</keyword>
<keyword evidence="4" id="KW-1134">Transmembrane beta strand</keyword>
<dbReference type="Pfam" id="PF13609">
    <property type="entry name" value="Porin_4"/>
    <property type="match status" value="1"/>
</dbReference>
<proteinExistence type="predicted"/>
<name>A0A1N6GAG4_9BURK</name>
<dbReference type="GO" id="GO:0009279">
    <property type="term" value="C:cell outer membrane"/>
    <property type="evidence" value="ECO:0007669"/>
    <property type="project" value="UniProtKB-SubCell"/>
</dbReference>
<dbReference type="InterPro" id="IPR050298">
    <property type="entry name" value="Gram-neg_bact_OMP"/>
</dbReference>
<dbReference type="Gene3D" id="2.40.160.10">
    <property type="entry name" value="Porin"/>
    <property type="match status" value="1"/>
</dbReference>
<evidence type="ECO:0000313" key="13">
    <source>
        <dbReference type="EMBL" id="SIO04467.1"/>
    </source>
</evidence>
<keyword evidence="10" id="KW-0998">Cell outer membrane</keyword>
<dbReference type="EMBL" id="FSRM01000001">
    <property type="protein sequence ID" value="SIO04467.1"/>
    <property type="molecule type" value="Genomic_DNA"/>
</dbReference>
<dbReference type="InterPro" id="IPR023614">
    <property type="entry name" value="Porin_dom_sf"/>
</dbReference>
<gene>
    <name evidence="13" type="ORF">SAMN05444168_2243</name>
</gene>
<dbReference type="AlphaFoldDB" id="A0A1N6GAG4"/>
<dbReference type="PANTHER" id="PTHR34501">
    <property type="entry name" value="PROTEIN YDDL-RELATED"/>
    <property type="match status" value="1"/>
</dbReference>
<keyword evidence="9" id="KW-0472">Membrane</keyword>
<evidence type="ECO:0000256" key="2">
    <source>
        <dbReference type="ARBA" id="ARBA00011233"/>
    </source>
</evidence>